<dbReference type="AlphaFoldDB" id="A0A2H1WEN2"/>
<name>A0A2H1WEN2_SPOFR</name>
<gene>
    <name evidence="1" type="ORF">SFRICE_002313</name>
</gene>
<dbReference type="EMBL" id="ODYU01008168">
    <property type="protein sequence ID" value="SOQ51545.1"/>
    <property type="molecule type" value="Genomic_DNA"/>
</dbReference>
<reference evidence="1" key="1">
    <citation type="submission" date="2016-07" db="EMBL/GenBank/DDBJ databases">
        <authorList>
            <person name="Bretaudeau A."/>
        </authorList>
    </citation>
    <scope>NUCLEOTIDE SEQUENCE</scope>
    <source>
        <strain evidence="1">Rice</strain>
        <tissue evidence="1">Whole body</tissue>
    </source>
</reference>
<evidence type="ECO:0000313" key="1">
    <source>
        <dbReference type="EMBL" id="SOQ51545.1"/>
    </source>
</evidence>
<accession>A0A2H1WEN2</accession>
<protein>
    <submittedName>
        <fullName evidence="1">SFRICE_002313</fullName>
    </submittedName>
</protein>
<sequence length="85" mass="9189">MPGADLELKFARLTENAFPPTKGSEKAAGYDLKSVDIFFESAVISLRYLLISSETAELQSLFFSLTICSTLVSSSSLVNMLSTTS</sequence>
<organism evidence="1">
    <name type="scientific">Spodoptera frugiperda</name>
    <name type="common">Fall armyworm</name>
    <dbReference type="NCBI Taxonomy" id="7108"/>
    <lineage>
        <taxon>Eukaryota</taxon>
        <taxon>Metazoa</taxon>
        <taxon>Ecdysozoa</taxon>
        <taxon>Arthropoda</taxon>
        <taxon>Hexapoda</taxon>
        <taxon>Insecta</taxon>
        <taxon>Pterygota</taxon>
        <taxon>Neoptera</taxon>
        <taxon>Endopterygota</taxon>
        <taxon>Lepidoptera</taxon>
        <taxon>Glossata</taxon>
        <taxon>Ditrysia</taxon>
        <taxon>Noctuoidea</taxon>
        <taxon>Noctuidae</taxon>
        <taxon>Amphipyrinae</taxon>
        <taxon>Spodoptera</taxon>
    </lineage>
</organism>
<proteinExistence type="predicted"/>